<protein>
    <submittedName>
        <fullName evidence="3">PaaI family thioesterase</fullName>
    </submittedName>
</protein>
<dbReference type="CDD" id="cd03443">
    <property type="entry name" value="PaaI_thioesterase"/>
    <property type="match status" value="1"/>
</dbReference>
<feature type="domain" description="Thioesterase" evidence="2">
    <location>
        <begin position="53"/>
        <end position="128"/>
    </location>
</feature>
<dbReference type="InterPro" id="IPR006683">
    <property type="entry name" value="Thioestr_dom"/>
</dbReference>
<evidence type="ECO:0000313" key="3">
    <source>
        <dbReference type="EMBL" id="NRF70446.1"/>
    </source>
</evidence>
<evidence type="ECO:0000259" key="2">
    <source>
        <dbReference type="Pfam" id="PF03061"/>
    </source>
</evidence>
<proteinExistence type="predicted"/>
<keyword evidence="4" id="KW-1185">Reference proteome</keyword>
<dbReference type="Proteomes" id="UP000737171">
    <property type="component" value="Unassembled WGS sequence"/>
</dbReference>
<evidence type="ECO:0000256" key="1">
    <source>
        <dbReference type="SAM" id="Phobius"/>
    </source>
</evidence>
<evidence type="ECO:0000313" key="4">
    <source>
        <dbReference type="Proteomes" id="UP000737171"/>
    </source>
</evidence>
<reference evidence="3 4" key="1">
    <citation type="submission" date="2020-05" db="EMBL/GenBank/DDBJ databases">
        <title>Aquincola sp. isolate from soil.</title>
        <authorList>
            <person name="Han J."/>
            <person name="Kim D.-U."/>
        </authorList>
    </citation>
    <scope>NUCLEOTIDE SEQUENCE [LARGE SCALE GENOMIC DNA]</scope>
    <source>
        <strain evidence="3 4">S2</strain>
    </source>
</reference>
<keyword evidence="1" id="KW-1133">Transmembrane helix</keyword>
<sequence>MSSSTAESNTPSREAVAAFLAAEFPQTKVTVESIGGRAATVRHPVGPQELRPGGTVSGPVLMAVADVALYVAILGEIGIVPLAVTTSLSINFMRKPPADRAIVGICSLMKVGRSLAVGEVALYSEGLDEPVAHVVGTYSIPPAGRAGG</sequence>
<dbReference type="InterPro" id="IPR029069">
    <property type="entry name" value="HotDog_dom_sf"/>
</dbReference>
<keyword evidence="1" id="KW-0472">Membrane</keyword>
<dbReference type="SUPFAM" id="SSF54637">
    <property type="entry name" value="Thioesterase/thiol ester dehydrase-isomerase"/>
    <property type="match status" value="1"/>
</dbReference>
<gene>
    <name evidence="3" type="ORF">HLB44_25905</name>
</gene>
<dbReference type="Pfam" id="PF03061">
    <property type="entry name" value="4HBT"/>
    <property type="match status" value="1"/>
</dbReference>
<name>A0ABX2EP69_9BURK</name>
<dbReference type="EMBL" id="JABRWJ010000008">
    <property type="protein sequence ID" value="NRF70446.1"/>
    <property type="molecule type" value="Genomic_DNA"/>
</dbReference>
<organism evidence="3 4">
    <name type="scientific">Pseudaquabacterium terrae</name>
    <dbReference type="NCBI Taxonomy" id="2732868"/>
    <lineage>
        <taxon>Bacteria</taxon>
        <taxon>Pseudomonadati</taxon>
        <taxon>Pseudomonadota</taxon>
        <taxon>Betaproteobacteria</taxon>
        <taxon>Burkholderiales</taxon>
        <taxon>Sphaerotilaceae</taxon>
        <taxon>Pseudaquabacterium</taxon>
    </lineage>
</organism>
<comment type="caution">
    <text evidence="3">The sequence shown here is derived from an EMBL/GenBank/DDBJ whole genome shotgun (WGS) entry which is preliminary data.</text>
</comment>
<accession>A0ABX2EP69</accession>
<feature type="transmembrane region" description="Helical" evidence="1">
    <location>
        <begin position="67"/>
        <end position="90"/>
    </location>
</feature>
<keyword evidence="1" id="KW-0812">Transmembrane</keyword>
<dbReference type="RefSeq" id="WP_173129490.1">
    <property type="nucleotide sequence ID" value="NZ_JABRWJ010000008.1"/>
</dbReference>
<dbReference type="Gene3D" id="3.10.129.10">
    <property type="entry name" value="Hotdog Thioesterase"/>
    <property type="match status" value="1"/>
</dbReference>